<evidence type="ECO:0000256" key="3">
    <source>
        <dbReference type="RuleBase" id="RU003476"/>
    </source>
</evidence>
<dbReference type="GO" id="GO:0016787">
    <property type="term" value="F:hydrolase activity"/>
    <property type="evidence" value="ECO:0007669"/>
    <property type="project" value="UniProtKB-KW"/>
</dbReference>
<comment type="cofactor">
    <cofactor evidence="1">
        <name>Mg(2+)</name>
        <dbReference type="ChEBI" id="CHEBI:18420"/>
    </cofactor>
</comment>
<keyword evidence="2 3" id="KW-0378">Hydrolase</keyword>
<dbReference type="InterPro" id="IPR000086">
    <property type="entry name" value="NUDIX_hydrolase_dom"/>
</dbReference>
<evidence type="ECO:0000313" key="5">
    <source>
        <dbReference type="EMBL" id="SCM78408.1"/>
    </source>
</evidence>
<reference evidence="5" key="1">
    <citation type="submission" date="2016-08" db="EMBL/GenBank/DDBJ databases">
        <authorList>
            <person name="Seilhamer J.J."/>
        </authorList>
    </citation>
    <scope>NUCLEOTIDE SEQUENCE</scope>
    <source>
        <strain evidence="5">86</strain>
    </source>
</reference>
<dbReference type="AlphaFoldDB" id="A0A212LLN7"/>
<dbReference type="PROSITE" id="PS00893">
    <property type="entry name" value="NUDIX_BOX"/>
    <property type="match status" value="1"/>
</dbReference>
<dbReference type="PRINTS" id="PR00502">
    <property type="entry name" value="NUDIXFAMILY"/>
</dbReference>
<sequence length="159" mass="17290">MTRPGLVDAMQPLVGHARSLAVRLWRGTTLGVRAIAFDDARLLLVRHTYVSGWHLPGGGVHAGETAEAAACRELLEETGYEATGPARFLGLYFNPAMAGRDHVALYHLPACAVRRAFRANREIAEIGLFPPDGLPEGTTAATRRRLAELLEGRPPADQW</sequence>
<dbReference type="InterPro" id="IPR020084">
    <property type="entry name" value="NUDIX_hydrolase_CS"/>
</dbReference>
<dbReference type="RefSeq" id="WP_353884622.1">
    <property type="nucleotide sequence ID" value="NZ_LT608334.1"/>
</dbReference>
<dbReference type="PANTHER" id="PTHR43046:SF14">
    <property type="entry name" value="MUTT_NUDIX FAMILY PROTEIN"/>
    <property type="match status" value="1"/>
</dbReference>
<evidence type="ECO:0000256" key="2">
    <source>
        <dbReference type="ARBA" id="ARBA00022801"/>
    </source>
</evidence>
<proteinExistence type="inferred from homology"/>
<evidence type="ECO:0000259" key="4">
    <source>
        <dbReference type="PROSITE" id="PS51462"/>
    </source>
</evidence>
<feature type="domain" description="Nudix hydrolase" evidence="4">
    <location>
        <begin position="27"/>
        <end position="151"/>
    </location>
</feature>
<dbReference type="InterPro" id="IPR020476">
    <property type="entry name" value="Nudix_hydrolase"/>
</dbReference>
<dbReference type="Pfam" id="PF00293">
    <property type="entry name" value="NUDIX"/>
    <property type="match status" value="1"/>
</dbReference>
<gene>
    <name evidence="5" type="ORF">KL86PLE_70154</name>
</gene>
<dbReference type="PANTHER" id="PTHR43046">
    <property type="entry name" value="GDP-MANNOSE MANNOSYL HYDROLASE"/>
    <property type="match status" value="1"/>
</dbReference>
<evidence type="ECO:0000256" key="1">
    <source>
        <dbReference type="ARBA" id="ARBA00001946"/>
    </source>
</evidence>
<dbReference type="EMBL" id="FMJD01000011">
    <property type="protein sequence ID" value="SCM78408.1"/>
    <property type="molecule type" value="Genomic_DNA"/>
</dbReference>
<comment type="similarity">
    <text evidence="3">Belongs to the Nudix hydrolase family.</text>
</comment>
<dbReference type="PROSITE" id="PS51462">
    <property type="entry name" value="NUDIX"/>
    <property type="match status" value="1"/>
</dbReference>
<accession>A0A212LLN7</accession>
<name>A0A212LLN7_9HYPH</name>
<organism evidence="5">
    <name type="scientific">uncultured Pleomorphomonas sp</name>
    <dbReference type="NCBI Taxonomy" id="442121"/>
    <lineage>
        <taxon>Bacteria</taxon>
        <taxon>Pseudomonadati</taxon>
        <taxon>Pseudomonadota</taxon>
        <taxon>Alphaproteobacteria</taxon>
        <taxon>Hyphomicrobiales</taxon>
        <taxon>Pleomorphomonadaceae</taxon>
        <taxon>Pleomorphomonas</taxon>
        <taxon>environmental samples</taxon>
    </lineage>
</organism>
<dbReference type="InterPro" id="IPR015797">
    <property type="entry name" value="NUDIX_hydrolase-like_dom_sf"/>
</dbReference>
<dbReference type="SUPFAM" id="SSF55811">
    <property type="entry name" value="Nudix"/>
    <property type="match status" value="1"/>
</dbReference>
<dbReference type="Gene3D" id="3.90.79.10">
    <property type="entry name" value="Nucleoside Triphosphate Pyrophosphohydrolase"/>
    <property type="match status" value="1"/>
</dbReference>
<protein>
    <recommendedName>
        <fullName evidence="4">Nudix hydrolase domain-containing protein</fullName>
    </recommendedName>
</protein>